<dbReference type="AlphaFoldDB" id="A0A2H3D0G5"/>
<gene>
    <name evidence="1" type="ORF">ARMGADRAFT_1038536</name>
</gene>
<dbReference type="InParanoid" id="A0A2H3D0G5"/>
<evidence type="ECO:0000313" key="2">
    <source>
        <dbReference type="Proteomes" id="UP000217790"/>
    </source>
</evidence>
<dbReference type="Proteomes" id="UP000217790">
    <property type="component" value="Unassembled WGS sequence"/>
</dbReference>
<keyword evidence="2" id="KW-1185">Reference proteome</keyword>
<dbReference type="EMBL" id="KZ293716">
    <property type="protein sequence ID" value="PBK82507.1"/>
    <property type="molecule type" value="Genomic_DNA"/>
</dbReference>
<sequence length="144" mass="16664">MFGQYIPLSVFVYAYRFIQFQGYPADILGSLWHTYSRWRFILSMEYNPEFGLAGVEIEVNSQIVERPEVNINGSRENTTITTYQPHTRNPPLSRKKAVQSYSISASRFKFKRPTYDQNPVFTVKDLHLSLACTHHELLQEAIGG</sequence>
<evidence type="ECO:0000313" key="1">
    <source>
        <dbReference type="EMBL" id="PBK82507.1"/>
    </source>
</evidence>
<protein>
    <submittedName>
        <fullName evidence="1">Uncharacterized protein</fullName>
    </submittedName>
</protein>
<name>A0A2H3D0G5_ARMGA</name>
<organism evidence="1 2">
    <name type="scientific">Armillaria gallica</name>
    <name type="common">Bulbous honey fungus</name>
    <name type="synonym">Armillaria bulbosa</name>
    <dbReference type="NCBI Taxonomy" id="47427"/>
    <lineage>
        <taxon>Eukaryota</taxon>
        <taxon>Fungi</taxon>
        <taxon>Dikarya</taxon>
        <taxon>Basidiomycota</taxon>
        <taxon>Agaricomycotina</taxon>
        <taxon>Agaricomycetes</taxon>
        <taxon>Agaricomycetidae</taxon>
        <taxon>Agaricales</taxon>
        <taxon>Marasmiineae</taxon>
        <taxon>Physalacriaceae</taxon>
        <taxon>Armillaria</taxon>
    </lineage>
</organism>
<accession>A0A2H3D0G5</accession>
<proteinExistence type="predicted"/>
<reference evidence="2" key="1">
    <citation type="journal article" date="2017" name="Nat. Ecol. Evol.">
        <title>Genome expansion and lineage-specific genetic innovations in the forest pathogenic fungi Armillaria.</title>
        <authorList>
            <person name="Sipos G."/>
            <person name="Prasanna A.N."/>
            <person name="Walter M.C."/>
            <person name="O'Connor E."/>
            <person name="Balint B."/>
            <person name="Krizsan K."/>
            <person name="Kiss B."/>
            <person name="Hess J."/>
            <person name="Varga T."/>
            <person name="Slot J."/>
            <person name="Riley R."/>
            <person name="Boka B."/>
            <person name="Rigling D."/>
            <person name="Barry K."/>
            <person name="Lee J."/>
            <person name="Mihaltcheva S."/>
            <person name="LaButti K."/>
            <person name="Lipzen A."/>
            <person name="Waldron R."/>
            <person name="Moloney N.M."/>
            <person name="Sperisen C."/>
            <person name="Kredics L."/>
            <person name="Vagvoelgyi C."/>
            <person name="Patrignani A."/>
            <person name="Fitzpatrick D."/>
            <person name="Nagy I."/>
            <person name="Doyle S."/>
            <person name="Anderson J.B."/>
            <person name="Grigoriev I.V."/>
            <person name="Gueldener U."/>
            <person name="Muensterkoetter M."/>
            <person name="Nagy L.G."/>
        </authorList>
    </citation>
    <scope>NUCLEOTIDE SEQUENCE [LARGE SCALE GENOMIC DNA]</scope>
    <source>
        <strain evidence="2">Ar21-2</strain>
    </source>
</reference>